<dbReference type="AlphaFoldDB" id="A0A0M0J9V4"/>
<dbReference type="InterPro" id="IPR011009">
    <property type="entry name" value="Kinase-like_dom_sf"/>
</dbReference>
<dbReference type="InterPro" id="IPR008271">
    <property type="entry name" value="Ser/Thr_kinase_AS"/>
</dbReference>
<evidence type="ECO:0000256" key="12">
    <source>
        <dbReference type="ARBA" id="ARBA00022842"/>
    </source>
</evidence>
<dbReference type="PANTHER" id="PTHR44535:SF4">
    <property type="entry name" value="SERINE_THREONINE-PROTEIN KINASE NEK8"/>
    <property type="match status" value="1"/>
</dbReference>
<evidence type="ECO:0000256" key="4">
    <source>
        <dbReference type="ARBA" id="ARBA00012513"/>
    </source>
</evidence>
<dbReference type="Gene3D" id="3.30.200.20">
    <property type="entry name" value="Phosphorylase Kinase, domain 1"/>
    <property type="match status" value="1"/>
</dbReference>
<dbReference type="InterPro" id="IPR000408">
    <property type="entry name" value="Reg_chr_condens"/>
</dbReference>
<dbReference type="InterPro" id="IPR009091">
    <property type="entry name" value="RCC1/BLIP-II"/>
</dbReference>
<dbReference type="GO" id="GO:0004674">
    <property type="term" value="F:protein serine/threonine kinase activity"/>
    <property type="evidence" value="ECO:0007669"/>
    <property type="project" value="UniProtKB-KW"/>
</dbReference>
<keyword evidence="12" id="KW-0460">Magnesium</keyword>
<keyword evidence="9" id="KW-0547">Nucleotide-binding</keyword>
<evidence type="ECO:0000256" key="6">
    <source>
        <dbReference type="ARBA" id="ARBA00022527"/>
    </source>
</evidence>
<dbReference type="Proteomes" id="UP000037460">
    <property type="component" value="Unassembled WGS sequence"/>
</dbReference>
<evidence type="ECO:0000256" key="2">
    <source>
        <dbReference type="ARBA" id="ARBA00004496"/>
    </source>
</evidence>
<dbReference type="Gene3D" id="2.130.10.30">
    <property type="entry name" value="Regulator of chromosome condensation 1/beta-lactamase-inhibitor protein II"/>
    <property type="match status" value="2"/>
</dbReference>
<dbReference type="SUPFAM" id="SSF56112">
    <property type="entry name" value="Protein kinase-like (PK-like)"/>
    <property type="match status" value="1"/>
</dbReference>
<dbReference type="PROSITE" id="PS50012">
    <property type="entry name" value="RCC1_3"/>
    <property type="match status" value="4"/>
</dbReference>
<dbReference type="PRINTS" id="PR00633">
    <property type="entry name" value="RCCNDNSATION"/>
</dbReference>
<feature type="domain" description="Protein kinase" evidence="14">
    <location>
        <begin position="1"/>
        <end position="285"/>
    </location>
</feature>
<name>A0A0M0J9V4_9EUKA</name>
<dbReference type="GO" id="GO:0046872">
    <property type="term" value="F:metal ion binding"/>
    <property type="evidence" value="ECO:0007669"/>
    <property type="project" value="UniProtKB-KW"/>
</dbReference>
<dbReference type="InterPro" id="IPR000719">
    <property type="entry name" value="Prot_kinase_dom"/>
</dbReference>
<feature type="repeat" description="RCC1" evidence="13">
    <location>
        <begin position="727"/>
        <end position="781"/>
    </location>
</feature>
<evidence type="ECO:0000256" key="13">
    <source>
        <dbReference type="PROSITE-ProRule" id="PRU00235"/>
    </source>
</evidence>
<feature type="repeat" description="RCC1" evidence="13">
    <location>
        <begin position="353"/>
        <end position="408"/>
    </location>
</feature>
<evidence type="ECO:0000256" key="3">
    <source>
        <dbReference type="ARBA" id="ARBA00010886"/>
    </source>
</evidence>
<dbReference type="EMBL" id="JWZX01003217">
    <property type="protein sequence ID" value="KOO23132.1"/>
    <property type="molecule type" value="Genomic_DNA"/>
</dbReference>
<dbReference type="GO" id="GO:0005737">
    <property type="term" value="C:cytoplasm"/>
    <property type="evidence" value="ECO:0007669"/>
    <property type="project" value="UniProtKB-SubCell"/>
</dbReference>
<reference evidence="16" key="1">
    <citation type="journal article" date="2015" name="PLoS Genet.">
        <title>Genome Sequence and Transcriptome Analyses of Chrysochromulina tobin: Metabolic Tools for Enhanced Algal Fitness in the Prominent Order Prymnesiales (Haptophyceae).</title>
        <authorList>
            <person name="Hovde B.T."/>
            <person name="Deodato C.R."/>
            <person name="Hunsperger H.M."/>
            <person name="Ryken S.A."/>
            <person name="Yost W."/>
            <person name="Jha R.K."/>
            <person name="Patterson J."/>
            <person name="Monnat R.J. Jr."/>
            <person name="Barlow S.B."/>
            <person name="Starkenburg S.R."/>
            <person name="Cattolico R.A."/>
        </authorList>
    </citation>
    <scope>NUCLEOTIDE SEQUENCE</scope>
    <source>
        <strain evidence="16">CCMP291</strain>
    </source>
</reference>
<keyword evidence="16" id="KW-1185">Reference proteome</keyword>
<keyword evidence="11" id="KW-0067">ATP-binding</keyword>
<comment type="cofactor">
    <cofactor evidence="1">
        <name>Mg(2+)</name>
        <dbReference type="ChEBI" id="CHEBI:18420"/>
    </cofactor>
</comment>
<sequence length="817" mass="88357">MGTVHLVTRKRDGRQLALKRVNFADLSHEERKQTLLEVALLSRLRHPNIIEYVEHFHDGDDLCIVMEVAPDDVLKVVRRAKAAGTPLPEEQLLSILSQVASALHYAHSCRVLHRDVKPANVLLTADGTPKLSDFGISCTVMQHELSLGRALVKRADGVRETEFEAAADIRVELKGTPAYMAPELFNHKMEMNTTYSAASDVWALGVMMFELMLFRLPYEGASMMSIVYKLVNNPSQNALTDARGAHGRGHTQYSQAMYACVEAMLHKRPQQRATLPELLSRQVLLHHARGGGAPKRFIDLLEEGAAQMSGRLPDVYSFGRGGTRPRLRDDLMGLQIRQVACGAAHCAVVAVSGEVFTWGRNECGQLGHGDRKQLSLRRRVLFAEEVEGAVVVRGVACGFAHTIAIAQHGRRLYAWGSDKHGQLGLGSGAFCRADVGLQVAIHEGELSIEGVWRPIHWGTLQPTDVARARVIAVEEGFGGAVTLSALSEEGESTEIEIEIGNPRLMGLRDPMDCVLTPTALRTVLDDVAEAWAVVACGDRHSAAITTAGSAYAWGSADDGRLGVLLVPGESRVLAPRKLPLSLRVPETARELEGHLEGHLAMVDCGDEFTCYVDEAGRLWGCGANYDGQLGIDDPDVGEVGTPMRLIPWGPTDPDDVGIDFIACGATHVAAADTLGRLWLWGGRFGMPPTKVRLPGRYEDPADENALGSPCALVACGADLVFTVTDDGDAFTWGEGSHGRLGLDDGAQSHEAPQSLASLSAPPVRVLMVACSKSVASADEGPAVLVLGEPHESGALHDQFKRFLLADNDQRWDGRPAR</sequence>
<organism evidence="15 16">
    <name type="scientific">Chrysochromulina tobinii</name>
    <dbReference type="NCBI Taxonomy" id="1460289"/>
    <lineage>
        <taxon>Eukaryota</taxon>
        <taxon>Haptista</taxon>
        <taxon>Haptophyta</taxon>
        <taxon>Prymnesiophyceae</taxon>
        <taxon>Prymnesiales</taxon>
        <taxon>Chrysochromulinaceae</taxon>
        <taxon>Chrysochromulina</taxon>
    </lineage>
</organism>
<dbReference type="PROSITE" id="PS00108">
    <property type="entry name" value="PROTEIN_KINASE_ST"/>
    <property type="match status" value="1"/>
</dbReference>
<dbReference type="SUPFAM" id="SSF50985">
    <property type="entry name" value="RCC1/BLIP-II"/>
    <property type="match status" value="2"/>
</dbReference>
<dbReference type="SMART" id="SM00220">
    <property type="entry name" value="S_TKc"/>
    <property type="match status" value="1"/>
</dbReference>
<keyword evidence="5" id="KW-0963">Cytoplasm</keyword>
<evidence type="ECO:0000256" key="11">
    <source>
        <dbReference type="ARBA" id="ARBA00022840"/>
    </source>
</evidence>
<comment type="similarity">
    <text evidence="3">Belongs to the protein kinase superfamily. NEK Ser/Thr protein kinase family. NIMA subfamily.</text>
</comment>
<evidence type="ECO:0000256" key="5">
    <source>
        <dbReference type="ARBA" id="ARBA00022490"/>
    </source>
</evidence>
<dbReference type="Pfam" id="PF13540">
    <property type="entry name" value="RCC1_2"/>
    <property type="match status" value="2"/>
</dbReference>
<dbReference type="PROSITE" id="PS00626">
    <property type="entry name" value="RCC1_2"/>
    <property type="match status" value="1"/>
</dbReference>
<comment type="subcellular location">
    <subcellularLocation>
        <location evidence="2">Cytoplasm</location>
    </subcellularLocation>
</comment>
<dbReference type="GO" id="GO:0005524">
    <property type="term" value="F:ATP binding"/>
    <property type="evidence" value="ECO:0007669"/>
    <property type="project" value="UniProtKB-KW"/>
</dbReference>
<keyword evidence="10 15" id="KW-0808">Transferase</keyword>
<feature type="repeat" description="RCC1" evidence="13">
    <location>
        <begin position="616"/>
        <end position="674"/>
    </location>
</feature>
<comment type="caution">
    <text evidence="15">The sequence shown here is derived from an EMBL/GenBank/DDBJ whole genome shotgun (WGS) entry which is preliminary data.</text>
</comment>
<evidence type="ECO:0000256" key="7">
    <source>
        <dbReference type="ARBA" id="ARBA00022553"/>
    </source>
</evidence>
<keyword evidence="8" id="KW-0479">Metal-binding</keyword>
<dbReference type="InterPro" id="IPR051997">
    <property type="entry name" value="STK_NEK"/>
</dbReference>
<keyword evidence="6" id="KW-0723">Serine/threonine-protein kinase</keyword>
<dbReference type="Pfam" id="PF00415">
    <property type="entry name" value="RCC1"/>
    <property type="match status" value="2"/>
</dbReference>
<keyword evidence="10 15" id="KW-0418">Kinase</keyword>
<dbReference type="Gene3D" id="1.10.510.10">
    <property type="entry name" value="Transferase(Phosphotransferase) domain 1"/>
    <property type="match status" value="1"/>
</dbReference>
<keyword evidence="7" id="KW-0597">Phosphoprotein</keyword>
<proteinExistence type="inferred from homology"/>
<evidence type="ECO:0000256" key="9">
    <source>
        <dbReference type="ARBA" id="ARBA00022741"/>
    </source>
</evidence>
<dbReference type="PROSITE" id="PS50011">
    <property type="entry name" value="PROTEIN_KINASE_DOM"/>
    <property type="match status" value="1"/>
</dbReference>
<dbReference type="EC" id="2.7.11.1" evidence="4"/>
<evidence type="ECO:0000256" key="10">
    <source>
        <dbReference type="ARBA" id="ARBA00022777"/>
    </source>
</evidence>
<dbReference type="PANTHER" id="PTHR44535">
    <property type="entry name" value="PROTEIN CBG16200"/>
    <property type="match status" value="1"/>
</dbReference>
<accession>A0A0M0J9V4</accession>
<evidence type="ECO:0000256" key="1">
    <source>
        <dbReference type="ARBA" id="ARBA00001946"/>
    </source>
</evidence>
<evidence type="ECO:0000313" key="15">
    <source>
        <dbReference type="EMBL" id="KOO23132.1"/>
    </source>
</evidence>
<dbReference type="OrthoDB" id="248923at2759"/>
<evidence type="ECO:0000256" key="8">
    <source>
        <dbReference type="ARBA" id="ARBA00022723"/>
    </source>
</evidence>
<dbReference type="Pfam" id="PF00069">
    <property type="entry name" value="Pkinase"/>
    <property type="match status" value="1"/>
</dbReference>
<protein>
    <recommendedName>
        <fullName evidence="4">non-specific serine/threonine protein kinase</fullName>
        <ecNumber evidence="4">2.7.11.1</ecNumber>
    </recommendedName>
</protein>
<gene>
    <name evidence="15" type="ORF">Ctob_001294</name>
</gene>
<evidence type="ECO:0000313" key="16">
    <source>
        <dbReference type="Proteomes" id="UP000037460"/>
    </source>
</evidence>
<feature type="repeat" description="RCC1" evidence="13">
    <location>
        <begin position="548"/>
        <end position="615"/>
    </location>
</feature>
<evidence type="ECO:0000259" key="14">
    <source>
        <dbReference type="PROSITE" id="PS50011"/>
    </source>
</evidence>